<evidence type="ECO:0000313" key="5">
    <source>
        <dbReference type="Proteomes" id="UP001177943"/>
    </source>
</evidence>
<dbReference type="AlphaFoldDB" id="A0AA95ICC3"/>
<dbReference type="SUPFAM" id="SSF89447">
    <property type="entry name" value="AbrB/MazE/MraZ-like"/>
    <property type="match status" value="1"/>
</dbReference>
<dbReference type="InterPro" id="IPR007159">
    <property type="entry name" value="SpoVT-AbrB_dom"/>
</dbReference>
<dbReference type="SMART" id="SM00966">
    <property type="entry name" value="SpoVT_AbrB"/>
    <property type="match status" value="1"/>
</dbReference>
<protein>
    <submittedName>
        <fullName evidence="3">AbrB/MazE/SpoVT family DNA-binding domain-containing protein</fullName>
    </submittedName>
</protein>
<dbReference type="GO" id="GO:0003677">
    <property type="term" value="F:DNA binding"/>
    <property type="evidence" value="ECO:0007669"/>
    <property type="project" value="UniProtKB-KW"/>
</dbReference>
<keyword evidence="4" id="KW-1185">Reference proteome</keyword>
<reference evidence="2 4" key="1">
    <citation type="submission" date="2021-03" db="EMBL/GenBank/DDBJ databases">
        <title>Antimicrobial resistance genes in bacteria isolated from Japanese honey, and their potential for conferring macrolide and lincosamide resistance in the American foulbrood pathogen Paenibacillus larvae.</title>
        <authorList>
            <person name="Okamoto M."/>
            <person name="Kumagai M."/>
            <person name="Kanamori H."/>
            <person name="Takamatsu D."/>
        </authorList>
    </citation>
    <scope>NUCLEOTIDE SEQUENCE [LARGE SCALE GENOMIC DNA]</scope>
    <source>
        <strain evidence="2 4">J15TS10</strain>
    </source>
</reference>
<keyword evidence="3" id="KW-0238">DNA-binding</keyword>
<dbReference type="EMBL" id="BOSM01000006">
    <property type="protein sequence ID" value="GIP59640.1"/>
    <property type="molecule type" value="Genomic_DNA"/>
</dbReference>
<evidence type="ECO:0000313" key="2">
    <source>
        <dbReference type="EMBL" id="GIP59640.1"/>
    </source>
</evidence>
<dbReference type="InterPro" id="IPR037914">
    <property type="entry name" value="SpoVT-AbrB_sf"/>
</dbReference>
<dbReference type="Proteomes" id="UP001177943">
    <property type="component" value="Chromosome"/>
</dbReference>
<name>A0AA95ICC3_9BACL</name>
<dbReference type="KEGG" id="pwn:QNH46_06205"/>
<dbReference type="EMBL" id="CP126084">
    <property type="protein sequence ID" value="WHX50255.1"/>
    <property type="molecule type" value="Genomic_DNA"/>
</dbReference>
<evidence type="ECO:0000259" key="1">
    <source>
        <dbReference type="SMART" id="SM00966"/>
    </source>
</evidence>
<dbReference type="RefSeq" id="WP_244996629.1">
    <property type="nucleotide sequence ID" value="NZ_BOSM01000006.1"/>
</dbReference>
<organism evidence="3 5">
    <name type="scientific">Paenibacillus woosongensis</name>
    <dbReference type="NCBI Taxonomy" id="307580"/>
    <lineage>
        <taxon>Bacteria</taxon>
        <taxon>Bacillati</taxon>
        <taxon>Bacillota</taxon>
        <taxon>Bacilli</taxon>
        <taxon>Bacillales</taxon>
        <taxon>Paenibacillaceae</taxon>
        <taxon>Paenibacillus</taxon>
    </lineage>
</organism>
<gene>
    <name evidence="2" type="ORF">J15TS10_34540</name>
    <name evidence="3" type="ORF">QNH46_06205</name>
</gene>
<dbReference type="Gene3D" id="2.10.260.10">
    <property type="match status" value="1"/>
</dbReference>
<reference evidence="3" key="2">
    <citation type="submission" date="2023-05" db="EMBL/GenBank/DDBJ databases">
        <title>Comparative genomics of Bacillaceae isolates and their secondary metabolite potential.</title>
        <authorList>
            <person name="Song L."/>
            <person name="Nielsen L.J."/>
            <person name="Mohite O."/>
            <person name="Xu X."/>
            <person name="Weber T."/>
            <person name="Kovacs A.T."/>
        </authorList>
    </citation>
    <scope>NUCLEOTIDE SEQUENCE</scope>
    <source>
        <strain evidence="3">B2_4</strain>
    </source>
</reference>
<sequence>MGGVAKVDRTTNRSKAMRYSRKIGRMGNSLGVSIPKALAEKLNVGQGDEIEFIENNKGEVVLRKVIPTKLPDHVRPEVLEAFYDIFNEDRDILDDLRDR</sequence>
<feature type="domain" description="SpoVT-AbrB" evidence="1">
    <location>
        <begin position="24"/>
        <end position="70"/>
    </location>
</feature>
<evidence type="ECO:0000313" key="3">
    <source>
        <dbReference type="EMBL" id="WHX50255.1"/>
    </source>
</evidence>
<proteinExistence type="predicted"/>
<evidence type="ECO:0000313" key="4">
    <source>
        <dbReference type="Proteomes" id="UP000681290"/>
    </source>
</evidence>
<dbReference type="Pfam" id="PF04014">
    <property type="entry name" value="MazE_antitoxin"/>
    <property type="match status" value="1"/>
</dbReference>
<dbReference type="Proteomes" id="UP000681290">
    <property type="component" value="Unassembled WGS sequence"/>
</dbReference>
<accession>A0AA95ICC3</accession>